<keyword evidence="3" id="KW-1185">Reference proteome</keyword>
<reference evidence="3" key="1">
    <citation type="submission" date="2018-04" db="EMBL/GenBank/DDBJ databases">
        <authorList>
            <person name="Watanabe M."/>
            <person name="Kojima H."/>
        </authorList>
    </citation>
    <scope>NUCLEOTIDE SEQUENCE [LARGE SCALE GENOMIC DNA]</scope>
    <source>
        <strain evidence="3">Dysh456</strain>
    </source>
</reference>
<dbReference type="OrthoDB" id="118685at2"/>
<dbReference type="RefSeq" id="WP_126536737.1">
    <property type="nucleotide sequence ID" value="NZ_AP018560.1"/>
</dbReference>
<feature type="transmembrane region" description="Helical" evidence="1">
    <location>
        <begin position="20"/>
        <end position="41"/>
    </location>
</feature>
<accession>A0A2Z6E4U3</accession>
<reference evidence="3" key="2">
    <citation type="submission" date="2018-06" db="EMBL/GenBank/DDBJ databases">
        <title>Genome sequence of Rhodanobacteraceae bacterium strain Dysh456.</title>
        <authorList>
            <person name="Fukui M."/>
        </authorList>
    </citation>
    <scope>NUCLEOTIDE SEQUENCE [LARGE SCALE GENOMIC DNA]</scope>
    <source>
        <strain evidence="3">Dysh456</strain>
    </source>
</reference>
<gene>
    <name evidence="2" type="ORF">ALSL_0854</name>
</gene>
<proteinExistence type="predicted"/>
<feature type="transmembrane region" description="Helical" evidence="1">
    <location>
        <begin position="298"/>
        <end position="315"/>
    </location>
</feature>
<feature type="transmembrane region" description="Helical" evidence="1">
    <location>
        <begin position="154"/>
        <end position="173"/>
    </location>
</feature>
<feature type="transmembrane region" description="Helical" evidence="1">
    <location>
        <begin position="214"/>
        <end position="231"/>
    </location>
</feature>
<keyword evidence="1" id="KW-0812">Transmembrane</keyword>
<dbReference type="KEGG" id="rbd:ALSL_0854"/>
<keyword evidence="1" id="KW-1133">Transmembrane helix</keyword>
<name>A0A2Z6E4U3_9GAMM</name>
<dbReference type="AlphaFoldDB" id="A0A2Z6E4U3"/>
<evidence type="ECO:0000313" key="3">
    <source>
        <dbReference type="Proteomes" id="UP000270530"/>
    </source>
</evidence>
<protein>
    <submittedName>
        <fullName evidence="2">ABC transporter, permease protein, putative</fullName>
    </submittedName>
</protein>
<keyword evidence="1" id="KW-0472">Membrane</keyword>
<evidence type="ECO:0000313" key="2">
    <source>
        <dbReference type="EMBL" id="BBD79519.1"/>
    </source>
</evidence>
<evidence type="ECO:0000256" key="1">
    <source>
        <dbReference type="SAM" id="Phobius"/>
    </source>
</evidence>
<feature type="transmembrane region" description="Helical" evidence="1">
    <location>
        <begin position="243"/>
        <end position="264"/>
    </location>
</feature>
<sequence>MKTFYWLLKREFWENRGSFLWAPVVTGGVFLLLNLMGVIAAEVLGARHGMQVGSGDGLQRLIAAMDAGDLDKVGTVLDVSMVSVSGMIALVLGFVVLFYCLGALYNDRHDRSILFWKSLPISDTQTVLSKLVSAMLVAPLIAIVVGVIAGLLQLLLIALVLSFHGINAWRLLLLAHPFKVAANLIGSIPLHALWAAPAVGWLLLCSAWARSKPFLWAVLLPIVTGVLVSWFRLMGLFDRPTGWFWSHVVLRALGSVFPGSAIVFGAERINIDPSATAGDKLAFLDLSTSYRLLGSTELWIGVAVGIVLVAAAIGFRRVRDDS</sequence>
<feature type="transmembrane region" description="Helical" evidence="1">
    <location>
        <begin position="180"/>
        <end position="202"/>
    </location>
</feature>
<organism evidence="2 3">
    <name type="scientific">Aerosticca soli</name>
    <dbReference type="NCBI Taxonomy" id="2010829"/>
    <lineage>
        <taxon>Bacteria</taxon>
        <taxon>Pseudomonadati</taxon>
        <taxon>Pseudomonadota</taxon>
        <taxon>Gammaproteobacteria</taxon>
        <taxon>Lysobacterales</taxon>
        <taxon>Rhodanobacteraceae</taxon>
        <taxon>Aerosticca</taxon>
    </lineage>
</organism>
<dbReference type="Proteomes" id="UP000270530">
    <property type="component" value="Chromosome"/>
</dbReference>
<dbReference type="EMBL" id="AP018560">
    <property type="protein sequence ID" value="BBD79519.1"/>
    <property type="molecule type" value="Genomic_DNA"/>
</dbReference>
<feature type="transmembrane region" description="Helical" evidence="1">
    <location>
        <begin position="127"/>
        <end position="148"/>
    </location>
</feature>
<feature type="transmembrane region" description="Helical" evidence="1">
    <location>
        <begin position="84"/>
        <end position="106"/>
    </location>
</feature>